<reference evidence="1" key="1">
    <citation type="submission" date="2022-07" db="EMBL/GenBank/DDBJ databases">
        <title>Chromosome-level genome of Muraenolepis orangiensis.</title>
        <authorList>
            <person name="Kim J."/>
        </authorList>
    </citation>
    <scope>NUCLEOTIDE SEQUENCE</scope>
    <source>
        <strain evidence="1">KU_S4_2022</strain>
        <tissue evidence="1">Muscle</tissue>
    </source>
</reference>
<evidence type="ECO:0000313" key="2">
    <source>
        <dbReference type="Proteomes" id="UP001148018"/>
    </source>
</evidence>
<gene>
    <name evidence="1" type="ORF">NHX12_004254</name>
</gene>
<name>A0A9Q0DSH3_9TELE</name>
<proteinExistence type="predicted"/>
<keyword evidence="2" id="KW-1185">Reference proteome</keyword>
<comment type="caution">
    <text evidence="1">The sequence shown here is derived from an EMBL/GenBank/DDBJ whole genome shotgun (WGS) entry which is preliminary data.</text>
</comment>
<dbReference type="EMBL" id="JANIIK010000111">
    <property type="protein sequence ID" value="KAJ3594949.1"/>
    <property type="molecule type" value="Genomic_DNA"/>
</dbReference>
<evidence type="ECO:0000313" key="1">
    <source>
        <dbReference type="EMBL" id="KAJ3594949.1"/>
    </source>
</evidence>
<dbReference type="Proteomes" id="UP001148018">
    <property type="component" value="Unassembled WGS sequence"/>
</dbReference>
<sequence length="88" mass="9458">MRGSCCSDTEVDEADLFPRPPHQACVCACVRVWFERTSVAAAVSPLGPADGEQDQGCAKGRLRRGGEPCRDPVSNAVEVPGSYLFTWS</sequence>
<accession>A0A9Q0DSH3</accession>
<dbReference type="AlphaFoldDB" id="A0A9Q0DSH3"/>
<protein>
    <submittedName>
        <fullName evidence="1">Uncharacterized protein</fullName>
    </submittedName>
</protein>
<organism evidence="1 2">
    <name type="scientific">Muraenolepis orangiensis</name>
    <name type="common">Patagonian moray cod</name>
    <dbReference type="NCBI Taxonomy" id="630683"/>
    <lineage>
        <taxon>Eukaryota</taxon>
        <taxon>Metazoa</taxon>
        <taxon>Chordata</taxon>
        <taxon>Craniata</taxon>
        <taxon>Vertebrata</taxon>
        <taxon>Euteleostomi</taxon>
        <taxon>Actinopterygii</taxon>
        <taxon>Neopterygii</taxon>
        <taxon>Teleostei</taxon>
        <taxon>Neoteleostei</taxon>
        <taxon>Acanthomorphata</taxon>
        <taxon>Zeiogadaria</taxon>
        <taxon>Gadariae</taxon>
        <taxon>Gadiformes</taxon>
        <taxon>Muraenolepidoidei</taxon>
        <taxon>Muraenolepididae</taxon>
        <taxon>Muraenolepis</taxon>
    </lineage>
</organism>